<reference evidence="8" key="1">
    <citation type="journal article" date="2019" name="Int. J. Syst. Evol. Microbiol.">
        <title>The Global Catalogue of Microorganisms (GCM) 10K type strain sequencing project: providing services to taxonomists for standard genome sequencing and annotation.</title>
        <authorList>
            <consortium name="The Broad Institute Genomics Platform"/>
            <consortium name="The Broad Institute Genome Sequencing Center for Infectious Disease"/>
            <person name="Wu L."/>
            <person name="Ma J."/>
        </authorList>
    </citation>
    <scope>NUCLEOTIDE SEQUENCE [LARGE SCALE GENOMIC DNA]</scope>
    <source>
        <strain evidence="8">CGMCC 1.19062</strain>
    </source>
</reference>
<proteinExistence type="inferred from homology"/>
<protein>
    <submittedName>
        <fullName evidence="7">Magnesium transporter CorA family protein</fullName>
    </submittedName>
</protein>
<evidence type="ECO:0000313" key="8">
    <source>
        <dbReference type="Proteomes" id="UP001597295"/>
    </source>
</evidence>
<evidence type="ECO:0000256" key="2">
    <source>
        <dbReference type="ARBA" id="ARBA00009765"/>
    </source>
</evidence>
<dbReference type="Gene3D" id="1.20.58.340">
    <property type="entry name" value="Magnesium transport protein CorA, transmembrane region"/>
    <property type="match status" value="2"/>
</dbReference>
<comment type="caution">
    <text evidence="7">The sequence shown here is derived from an EMBL/GenBank/DDBJ whole genome shotgun (WGS) entry which is preliminary data.</text>
</comment>
<evidence type="ECO:0000256" key="6">
    <source>
        <dbReference type="SAM" id="Phobius"/>
    </source>
</evidence>
<organism evidence="7 8">
    <name type="scientific">Lacibacterium aquatile</name>
    <dbReference type="NCBI Taxonomy" id="1168082"/>
    <lineage>
        <taxon>Bacteria</taxon>
        <taxon>Pseudomonadati</taxon>
        <taxon>Pseudomonadota</taxon>
        <taxon>Alphaproteobacteria</taxon>
        <taxon>Rhodospirillales</taxon>
        <taxon>Rhodospirillaceae</taxon>
    </lineage>
</organism>
<evidence type="ECO:0000256" key="5">
    <source>
        <dbReference type="ARBA" id="ARBA00023136"/>
    </source>
</evidence>
<dbReference type="InterPro" id="IPR002523">
    <property type="entry name" value="MgTranspt_CorA/ZnTranspt_ZntB"/>
</dbReference>
<keyword evidence="4 6" id="KW-1133">Transmembrane helix</keyword>
<dbReference type="Proteomes" id="UP001597295">
    <property type="component" value="Unassembled WGS sequence"/>
</dbReference>
<dbReference type="InterPro" id="IPR045861">
    <property type="entry name" value="CorA_cytoplasmic_dom"/>
</dbReference>
<sequence>MLTLYVATEQAVEKQTVERLALGSQPGEIPPAVWYDLLDPTPQEVARVQRALGIELPSREDMQEIEVSSRLYEEDGAIFMTATIMTKFDSGRPETHAITFIMAPQALVTVRYADPLPFIMYANRVQRSPQLASSPDMIWIGLIETIVDRIADVLERLGADIERVGLNVFDRTDERKRQGQALEQALSSIGSAGTIVSGITESLMTLNRAVTFAGNAPTEWLRAGSKQHMKGLTRDIKSLQDHAAFLAQKTAFLLDATLGLINIEQNVIIKIFTVASVGFLPPTLIASIYGMNFAKMPELEWAFGYPLAIGLMVMSAVVPFLYFKRKGWL</sequence>
<dbReference type="CDD" id="cd12837">
    <property type="entry name" value="EcCorA-like_u1"/>
    <property type="match status" value="1"/>
</dbReference>
<dbReference type="Gene3D" id="3.30.460.20">
    <property type="entry name" value="CorA soluble domain-like"/>
    <property type="match status" value="1"/>
</dbReference>
<dbReference type="InterPro" id="IPR050829">
    <property type="entry name" value="CorA_MIT"/>
</dbReference>
<dbReference type="SUPFAM" id="SSF143865">
    <property type="entry name" value="CorA soluble domain-like"/>
    <property type="match status" value="1"/>
</dbReference>
<feature type="transmembrane region" description="Helical" evidence="6">
    <location>
        <begin position="267"/>
        <end position="291"/>
    </location>
</feature>
<dbReference type="SUPFAM" id="SSF144083">
    <property type="entry name" value="Magnesium transport protein CorA, transmembrane region"/>
    <property type="match status" value="1"/>
</dbReference>
<evidence type="ECO:0000256" key="3">
    <source>
        <dbReference type="ARBA" id="ARBA00022692"/>
    </source>
</evidence>
<dbReference type="Pfam" id="PF01544">
    <property type="entry name" value="CorA"/>
    <property type="match status" value="1"/>
</dbReference>
<keyword evidence="5 6" id="KW-0472">Membrane</keyword>
<keyword evidence="8" id="KW-1185">Reference proteome</keyword>
<evidence type="ECO:0000313" key="7">
    <source>
        <dbReference type="EMBL" id="MFD2263100.1"/>
    </source>
</evidence>
<dbReference type="EMBL" id="JBHUIP010000009">
    <property type="protein sequence ID" value="MFD2263100.1"/>
    <property type="molecule type" value="Genomic_DNA"/>
</dbReference>
<accession>A0ABW5DRJ3</accession>
<comment type="subcellular location">
    <subcellularLocation>
        <location evidence="1">Membrane</location>
        <topology evidence="1">Multi-pass membrane protein</topology>
    </subcellularLocation>
</comment>
<feature type="transmembrane region" description="Helical" evidence="6">
    <location>
        <begin position="303"/>
        <end position="323"/>
    </location>
</feature>
<keyword evidence="3 6" id="KW-0812">Transmembrane</keyword>
<evidence type="ECO:0000256" key="1">
    <source>
        <dbReference type="ARBA" id="ARBA00004141"/>
    </source>
</evidence>
<name>A0ABW5DRJ3_9PROT</name>
<dbReference type="PANTHER" id="PTHR47685:SF1">
    <property type="entry name" value="MAGNESIUM TRANSPORT PROTEIN CORA"/>
    <property type="match status" value="1"/>
</dbReference>
<gene>
    <name evidence="7" type="ORF">ACFSM5_09400</name>
</gene>
<dbReference type="InterPro" id="IPR045863">
    <property type="entry name" value="CorA_TM1_TM2"/>
</dbReference>
<comment type="similarity">
    <text evidence="2">Belongs to the CorA metal ion transporter (MIT) (TC 1.A.35) family.</text>
</comment>
<dbReference type="PANTHER" id="PTHR47685">
    <property type="entry name" value="MAGNESIUM TRANSPORT PROTEIN CORA"/>
    <property type="match status" value="1"/>
</dbReference>
<dbReference type="RefSeq" id="WP_379876072.1">
    <property type="nucleotide sequence ID" value="NZ_JBHUIP010000009.1"/>
</dbReference>
<evidence type="ECO:0000256" key="4">
    <source>
        <dbReference type="ARBA" id="ARBA00022989"/>
    </source>
</evidence>